<dbReference type="EMBL" id="SFCC01000025">
    <property type="protein sequence ID" value="RZQ59381.1"/>
    <property type="molecule type" value="Genomic_DNA"/>
</dbReference>
<reference evidence="1 2" key="1">
    <citation type="submission" date="2019-02" db="EMBL/GenBank/DDBJ databases">
        <title>Draft genome sequence of Amycolatopsis sp. 8-3EHSu isolated from roots of Suaeda maritima.</title>
        <authorList>
            <person name="Duangmal K."/>
            <person name="Chantavorakit T."/>
        </authorList>
    </citation>
    <scope>NUCLEOTIDE SEQUENCE [LARGE SCALE GENOMIC DNA]</scope>
    <source>
        <strain evidence="1 2">8-3EHSu</strain>
    </source>
</reference>
<organism evidence="1 2">
    <name type="scientific">Amycolatopsis suaedae</name>
    <dbReference type="NCBI Taxonomy" id="2510978"/>
    <lineage>
        <taxon>Bacteria</taxon>
        <taxon>Bacillati</taxon>
        <taxon>Actinomycetota</taxon>
        <taxon>Actinomycetes</taxon>
        <taxon>Pseudonocardiales</taxon>
        <taxon>Pseudonocardiaceae</taxon>
        <taxon>Amycolatopsis</taxon>
    </lineage>
</organism>
<keyword evidence="2" id="KW-1185">Reference proteome</keyword>
<accession>A0A4Q7IWR5</accession>
<dbReference type="RefSeq" id="WP_130479758.1">
    <property type="nucleotide sequence ID" value="NZ_SFCC01000025.1"/>
</dbReference>
<gene>
    <name evidence="1" type="ORF">EWH70_34265</name>
</gene>
<sequence>MTVVEHSGDAEPIAVPLEFDLPAGWTEVPVGSGVVFAARRGSGPAAITMRAEHRPDPAPLPDIAGHAAGEHGSVEVVEHPVLGQVVWTTTPEVTFVHLAVAGGPDRVIVEVACASPGRSSEVAAEFERFVASLRTGED</sequence>
<dbReference type="Proteomes" id="UP000292003">
    <property type="component" value="Unassembled WGS sequence"/>
</dbReference>
<evidence type="ECO:0000313" key="1">
    <source>
        <dbReference type="EMBL" id="RZQ59381.1"/>
    </source>
</evidence>
<name>A0A4Q7IWR5_9PSEU</name>
<evidence type="ECO:0000313" key="2">
    <source>
        <dbReference type="Proteomes" id="UP000292003"/>
    </source>
</evidence>
<comment type="caution">
    <text evidence="1">The sequence shown here is derived from an EMBL/GenBank/DDBJ whole genome shotgun (WGS) entry which is preliminary data.</text>
</comment>
<protein>
    <submittedName>
        <fullName evidence="1">Uncharacterized protein</fullName>
    </submittedName>
</protein>
<proteinExistence type="predicted"/>
<dbReference type="AlphaFoldDB" id="A0A4Q7IWR5"/>